<dbReference type="Pfam" id="PF12650">
    <property type="entry name" value="DUF3784"/>
    <property type="match status" value="1"/>
</dbReference>
<protein>
    <submittedName>
        <fullName evidence="2">Uncharacterized protein DUF3784</fullName>
    </submittedName>
</protein>
<dbReference type="Proteomes" id="UP000294855">
    <property type="component" value="Unassembled WGS sequence"/>
</dbReference>
<dbReference type="EMBL" id="SNYS01000010">
    <property type="protein sequence ID" value="TDQ67902.1"/>
    <property type="molecule type" value="Genomic_DNA"/>
</dbReference>
<feature type="transmembrane region" description="Helical" evidence="1">
    <location>
        <begin position="54"/>
        <end position="74"/>
    </location>
</feature>
<reference evidence="2 3" key="1">
    <citation type="submission" date="2019-03" db="EMBL/GenBank/DDBJ databases">
        <title>Genomic Encyclopedia of Type Strains, Phase IV (KMG-IV): sequencing the most valuable type-strain genomes for metagenomic binning, comparative biology and taxonomic classification.</title>
        <authorList>
            <person name="Goeker M."/>
        </authorList>
    </citation>
    <scope>NUCLEOTIDE SEQUENCE [LARGE SCALE GENOMIC DNA]</scope>
    <source>
        <strain evidence="2 3">DSM 13328</strain>
    </source>
</reference>
<evidence type="ECO:0000313" key="2">
    <source>
        <dbReference type="EMBL" id="TDQ67902.1"/>
    </source>
</evidence>
<dbReference type="AlphaFoldDB" id="A0A484F4R6"/>
<feature type="transmembrane region" description="Helical" evidence="1">
    <location>
        <begin position="80"/>
        <end position="99"/>
    </location>
</feature>
<comment type="caution">
    <text evidence="2">The sequence shown here is derived from an EMBL/GenBank/DDBJ whole genome shotgun (WGS) entry which is preliminary data.</text>
</comment>
<keyword evidence="1" id="KW-0812">Transmembrane</keyword>
<dbReference type="InterPro" id="IPR017259">
    <property type="entry name" value="UCP037672"/>
</dbReference>
<sequence>MAFETSYLAFLFPVFLAAMALYFFSGRGAFLISGYNTLPKEEQEKYNLKELTRAMGIFTIVLAVLMTATLFAGIVLNNSMYALVGIICILVFTAGWLYYMNQSKKMKNTPF</sequence>
<organism evidence="2 3">
    <name type="scientific">Methanimicrococcus blatticola</name>
    <dbReference type="NCBI Taxonomy" id="91560"/>
    <lineage>
        <taxon>Archaea</taxon>
        <taxon>Methanobacteriati</taxon>
        <taxon>Methanobacteriota</taxon>
        <taxon>Stenosarchaea group</taxon>
        <taxon>Methanomicrobia</taxon>
        <taxon>Methanosarcinales</taxon>
        <taxon>Methanosarcinaceae</taxon>
        <taxon>Methanimicrococcus</taxon>
    </lineage>
</organism>
<dbReference type="RefSeq" id="WP_133517898.1">
    <property type="nucleotide sequence ID" value="NZ_JAHDUW010000001.1"/>
</dbReference>
<evidence type="ECO:0000256" key="1">
    <source>
        <dbReference type="SAM" id="Phobius"/>
    </source>
</evidence>
<accession>A0A484F4R6</accession>
<keyword evidence="1" id="KW-1133">Transmembrane helix</keyword>
<proteinExistence type="predicted"/>
<name>A0A484F4R6_9EURY</name>
<evidence type="ECO:0000313" key="3">
    <source>
        <dbReference type="Proteomes" id="UP000294855"/>
    </source>
</evidence>
<keyword evidence="3" id="KW-1185">Reference proteome</keyword>
<feature type="transmembrane region" description="Helical" evidence="1">
    <location>
        <begin position="6"/>
        <end position="24"/>
    </location>
</feature>
<gene>
    <name evidence="2" type="ORF">C7391_1456</name>
</gene>
<keyword evidence="1" id="KW-0472">Membrane</keyword>